<proteinExistence type="predicted"/>
<reference evidence="2" key="1">
    <citation type="submission" date="2020-07" db="EMBL/GenBank/DDBJ databases">
        <authorList>
            <person name="Ferguson B K."/>
        </authorList>
    </citation>
    <scope>NUCLEOTIDE SEQUENCE</scope>
    <source>
        <strain evidence="2">L06</strain>
    </source>
</reference>
<organism evidence="2">
    <name type="scientific">Bracon brevicornis</name>
    <dbReference type="NCBI Taxonomy" id="1563983"/>
    <lineage>
        <taxon>Eukaryota</taxon>
        <taxon>Metazoa</taxon>
        <taxon>Ecdysozoa</taxon>
        <taxon>Arthropoda</taxon>
        <taxon>Hexapoda</taxon>
        <taxon>Insecta</taxon>
        <taxon>Pterygota</taxon>
        <taxon>Neoptera</taxon>
        <taxon>Endopterygota</taxon>
        <taxon>Hymenoptera</taxon>
        <taxon>Apocrita</taxon>
        <taxon>Ichneumonoidea</taxon>
        <taxon>Braconidae</taxon>
        <taxon>Braconinae</taxon>
        <taxon>Bracon</taxon>
    </lineage>
</organism>
<dbReference type="AlphaFoldDB" id="A0A6V7J874"/>
<dbReference type="Pfam" id="PF14529">
    <property type="entry name" value="Exo_endo_phos_2"/>
    <property type="match status" value="1"/>
</dbReference>
<dbReference type="PANTHER" id="PTHR33273">
    <property type="entry name" value="DOMAIN-CONTAINING PROTEIN, PUTATIVE-RELATED"/>
    <property type="match status" value="1"/>
</dbReference>
<dbReference type="GO" id="GO:0003824">
    <property type="term" value="F:catalytic activity"/>
    <property type="evidence" value="ECO:0007669"/>
    <property type="project" value="InterPro"/>
</dbReference>
<evidence type="ECO:0000313" key="2">
    <source>
        <dbReference type="EMBL" id="CAD1546468.1"/>
    </source>
</evidence>
<dbReference type="SUPFAM" id="SSF56219">
    <property type="entry name" value="DNase I-like"/>
    <property type="match status" value="1"/>
</dbReference>
<gene>
    <name evidence="2" type="ORF">BBRV_LOCUS41652</name>
</gene>
<dbReference type="EMBL" id="CADCXW020000012">
    <property type="protein sequence ID" value="CAD1546468.1"/>
    <property type="molecule type" value="Genomic_DNA"/>
</dbReference>
<dbReference type="InterPro" id="IPR036691">
    <property type="entry name" value="Endo/exonu/phosph_ase_sf"/>
</dbReference>
<sequence length="375" mass="42661">MPSGRVYFAQSNLQHSKGATAVLNRDLAVRQTSISLIQEPWVNVGKVQGLNINGNELLYDQSSSVPRACIVVKRELGAVRLNEFCSRDVVAAVIKLKLRGRLRSVAVCSAYPPSDSVDPPPCKKLTELVEFCAANDTLLIMSSDANAHHTLWGRSNTNKRRTALLNFVVATNLEILNRGSRPTLVTSRCQEVIDVTLSDISLAGMIENWRLDEEDSLSDHRRILFELHTEEIQVEDKQKRNPRATNWDLYSEILEGELGKRHVKPCTASSAEREAEVLRHAIQKGCEGACPEENRSGGTQCKWWNAKLECLRKKSRKRFNRARKTDLEADWNTYRETLREYKKLIKESKRTKWREFCKETENLPVVAKLKKVFAT</sequence>
<accession>A0A6V7J874</accession>
<dbReference type="InterPro" id="IPR005135">
    <property type="entry name" value="Endo/exonuclease/phosphatase"/>
</dbReference>
<evidence type="ECO:0000259" key="1">
    <source>
        <dbReference type="Pfam" id="PF14529"/>
    </source>
</evidence>
<name>A0A6V7J874_9HYME</name>
<feature type="domain" description="Endonuclease/exonuclease/phosphatase" evidence="1">
    <location>
        <begin position="107"/>
        <end position="223"/>
    </location>
</feature>
<protein>
    <recommendedName>
        <fullName evidence="1">Endonuclease/exonuclease/phosphatase domain-containing protein</fullName>
    </recommendedName>
</protein>
<dbReference type="PANTHER" id="PTHR33273:SF4">
    <property type="entry name" value="ENDONUCLEASE_EXONUCLEASE_PHOSPHATASE DOMAIN-CONTAINING PROTEIN"/>
    <property type="match status" value="1"/>
</dbReference>
<dbReference type="Gene3D" id="3.60.10.10">
    <property type="entry name" value="Endonuclease/exonuclease/phosphatase"/>
    <property type="match status" value="1"/>
</dbReference>